<evidence type="ECO:0000259" key="7">
    <source>
        <dbReference type="Pfam" id="PF13480"/>
    </source>
</evidence>
<evidence type="ECO:0000256" key="2">
    <source>
        <dbReference type="ARBA" id="ARBA00022679"/>
    </source>
</evidence>
<dbReference type="Pfam" id="PF02388">
    <property type="entry name" value="FemAB"/>
    <property type="match status" value="1"/>
</dbReference>
<dbReference type="InterPro" id="IPR003447">
    <property type="entry name" value="FEMABX"/>
</dbReference>
<comment type="caution">
    <text evidence="8">The sequence shown here is derived from an EMBL/GenBank/DDBJ whole genome shotgun (WGS) entry which is preliminary data.</text>
</comment>
<reference evidence="8" key="1">
    <citation type="submission" date="2020-04" db="EMBL/GenBank/DDBJ databases">
        <authorList>
            <person name="Zhang T."/>
        </authorList>
    </citation>
    <scope>NUCLEOTIDE SEQUENCE</scope>
    <source>
        <strain evidence="8">HKST-UBA11</strain>
    </source>
</reference>
<dbReference type="AlphaFoldDB" id="A0A955L9H6"/>
<dbReference type="EMBL" id="JAGQLH010000082">
    <property type="protein sequence ID" value="MCA9386122.1"/>
    <property type="molecule type" value="Genomic_DNA"/>
</dbReference>
<name>A0A955L9H6_9BACT</name>
<dbReference type="PANTHER" id="PTHR36174">
    <property type="entry name" value="LIPID II:GLYCINE GLYCYLTRANSFERASE"/>
    <property type="match status" value="1"/>
</dbReference>
<dbReference type="Pfam" id="PF13480">
    <property type="entry name" value="Acetyltransf_6"/>
    <property type="match status" value="1"/>
</dbReference>
<keyword evidence="4" id="KW-0573">Peptidoglycan synthesis</keyword>
<evidence type="ECO:0000256" key="3">
    <source>
        <dbReference type="ARBA" id="ARBA00022960"/>
    </source>
</evidence>
<dbReference type="Gene3D" id="3.40.630.30">
    <property type="match status" value="1"/>
</dbReference>
<protein>
    <submittedName>
        <fullName evidence="8">Peptidoglycan bridge formation glycyltransferase FemA/FemB family protein</fullName>
    </submittedName>
</protein>
<dbReference type="InterPro" id="IPR050644">
    <property type="entry name" value="PG_Glycine_Bridge_Synth"/>
</dbReference>
<dbReference type="GO" id="GO:0009252">
    <property type="term" value="P:peptidoglycan biosynthetic process"/>
    <property type="evidence" value="ECO:0007669"/>
    <property type="project" value="UniProtKB-KW"/>
</dbReference>
<organism evidence="8 9">
    <name type="scientific">Candidatus Dojkabacteria bacterium</name>
    <dbReference type="NCBI Taxonomy" id="2099670"/>
    <lineage>
        <taxon>Bacteria</taxon>
        <taxon>Candidatus Dojkabacteria</taxon>
    </lineage>
</organism>
<dbReference type="PROSITE" id="PS51191">
    <property type="entry name" value="FEMABX"/>
    <property type="match status" value="1"/>
</dbReference>
<evidence type="ECO:0000256" key="1">
    <source>
        <dbReference type="ARBA" id="ARBA00009943"/>
    </source>
</evidence>
<evidence type="ECO:0000313" key="9">
    <source>
        <dbReference type="Proteomes" id="UP000754563"/>
    </source>
</evidence>
<dbReference type="GO" id="GO:0008360">
    <property type="term" value="P:regulation of cell shape"/>
    <property type="evidence" value="ECO:0007669"/>
    <property type="project" value="UniProtKB-KW"/>
</dbReference>
<accession>A0A955L9H6</accession>
<keyword evidence="5" id="KW-0012">Acyltransferase</keyword>
<evidence type="ECO:0000313" key="8">
    <source>
        <dbReference type="EMBL" id="MCA9386122.1"/>
    </source>
</evidence>
<dbReference type="SUPFAM" id="SSF55729">
    <property type="entry name" value="Acyl-CoA N-acyltransferases (Nat)"/>
    <property type="match status" value="2"/>
</dbReference>
<keyword evidence="3" id="KW-0133">Cell shape</keyword>
<evidence type="ECO:0000256" key="6">
    <source>
        <dbReference type="ARBA" id="ARBA00023316"/>
    </source>
</evidence>
<sequence length="343" mass="40021">MTLTFTEVKDKKEWDSFVQSQERYSFVQSYKYLSVLEELTEEIIPMGVYSGDALVALLPMGVIKARRGNYLRLRHGPIWGEDFRNTDTLVGEVIDYLRTFANQNALSFVRIQPMQIETGNLEQNGFRSAPTHNLDAQHTLQLELGDRAEDEVFFAMRKNTRYYIRKAEKEGIEVIEDITDFESFFQILRKTAQRQNYTTWPRSYFERVFNEFSVDGLHLYFATYKNKKVAIGLFLDYGKYRFYLEGGMLTNFSKKYPSYAIQGRSIRDAIKGNTEVYDFWGGVSPKGSDGKVVQSYPWAGIDLFKRGFGGEEKSIMHPHDLPLSWKYSVTWAIEYIEKMKRGY</sequence>
<dbReference type="GO" id="GO:0071555">
    <property type="term" value="P:cell wall organization"/>
    <property type="evidence" value="ECO:0007669"/>
    <property type="project" value="UniProtKB-KW"/>
</dbReference>
<feature type="domain" description="BioF2-like acetyltransferase" evidence="7">
    <location>
        <begin position="156"/>
        <end position="283"/>
    </location>
</feature>
<evidence type="ECO:0000256" key="5">
    <source>
        <dbReference type="ARBA" id="ARBA00023315"/>
    </source>
</evidence>
<reference evidence="8" key="2">
    <citation type="journal article" date="2021" name="Microbiome">
        <title>Successional dynamics and alternative stable states in a saline activated sludge microbial community over 9 years.</title>
        <authorList>
            <person name="Wang Y."/>
            <person name="Ye J."/>
            <person name="Ju F."/>
            <person name="Liu L."/>
            <person name="Boyd J.A."/>
            <person name="Deng Y."/>
            <person name="Parks D.H."/>
            <person name="Jiang X."/>
            <person name="Yin X."/>
            <person name="Woodcroft B.J."/>
            <person name="Tyson G.W."/>
            <person name="Hugenholtz P."/>
            <person name="Polz M.F."/>
            <person name="Zhang T."/>
        </authorList>
    </citation>
    <scope>NUCLEOTIDE SEQUENCE</scope>
    <source>
        <strain evidence="8">HKST-UBA11</strain>
    </source>
</reference>
<keyword evidence="2" id="KW-0808">Transferase</keyword>
<comment type="similarity">
    <text evidence="1">Belongs to the FemABX family.</text>
</comment>
<dbReference type="InterPro" id="IPR038740">
    <property type="entry name" value="BioF2-like_GNAT_dom"/>
</dbReference>
<evidence type="ECO:0000256" key="4">
    <source>
        <dbReference type="ARBA" id="ARBA00022984"/>
    </source>
</evidence>
<keyword evidence="6" id="KW-0961">Cell wall biogenesis/degradation</keyword>
<dbReference type="PANTHER" id="PTHR36174:SF1">
    <property type="entry name" value="LIPID II:GLYCINE GLYCYLTRANSFERASE"/>
    <property type="match status" value="1"/>
</dbReference>
<dbReference type="InterPro" id="IPR016181">
    <property type="entry name" value="Acyl_CoA_acyltransferase"/>
</dbReference>
<proteinExistence type="inferred from homology"/>
<gene>
    <name evidence="8" type="ORF">KC717_05735</name>
</gene>
<dbReference type="GO" id="GO:0016755">
    <property type="term" value="F:aminoacyltransferase activity"/>
    <property type="evidence" value="ECO:0007669"/>
    <property type="project" value="InterPro"/>
</dbReference>
<dbReference type="Proteomes" id="UP000754563">
    <property type="component" value="Unassembled WGS sequence"/>
</dbReference>